<evidence type="ECO:0000256" key="1">
    <source>
        <dbReference type="ARBA" id="ARBA00001946"/>
    </source>
</evidence>
<dbReference type="SUPFAM" id="SSF55811">
    <property type="entry name" value="Nudix"/>
    <property type="match status" value="1"/>
</dbReference>
<evidence type="ECO:0000256" key="3">
    <source>
        <dbReference type="ARBA" id="ARBA00022801"/>
    </source>
</evidence>
<evidence type="ECO:0000313" key="7">
    <source>
        <dbReference type="Proteomes" id="UP000294911"/>
    </source>
</evidence>
<dbReference type="Proteomes" id="UP000294911">
    <property type="component" value="Unassembled WGS sequence"/>
</dbReference>
<dbReference type="EMBL" id="SLXQ01000025">
    <property type="protein sequence ID" value="TCP41616.1"/>
    <property type="molecule type" value="Genomic_DNA"/>
</dbReference>
<evidence type="ECO:0000259" key="5">
    <source>
        <dbReference type="PROSITE" id="PS51462"/>
    </source>
</evidence>
<dbReference type="InterPro" id="IPR020476">
    <property type="entry name" value="Nudix_hydrolase"/>
</dbReference>
<comment type="cofactor">
    <cofactor evidence="1">
        <name>Mg(2+)</name>
        <dbReference type="ChEBI" id="CHEBI:18420"/>
    </cofactor>
</comment>
<gene>
    <name evidence="6" type="ORF">EV191_1251</name>
</gene>
<dbReference type="PANTHER" id="PTHR43046">
    <property type="entry name" value="GDP-MANNOSE MANNOSYL HYDROLASE"/>
    <property type="match status" value="1"/>
</dbReference>
<evidence type="ECO:0000256" key="2">
    <source>
        <dbReference type="ARBA" id="ARBA00005582"/>
    </source>
</evidence>
<evidence type="ECO:0000256" key="4">
    <source>
        <dbReference type="RuleBase" id="RU003476"/>
    </source>
</evidence>
<dbReference type="InterPro" id="IPR020084">
    <property type="entry name" value="NUDIX_hydrolase_CS"/>
</dbReference>
<comment type="similarity">
    <text evidence="2 4">Belongs to the Nudix hydrolase family.</text>
</comment>
<dbReference type="PROSITE" id="PS51462">
    <property type="entry name" value="NUDIX"/>
    <property type="match status" value="1"/>
</dbReference>
<keyword evidence="3 4" id="KW-0378">Hydrolase</keyword>
<dbReference type="Pfam" id="PF00293">
    <property type="entry name" value="NUDIX"/>
    <property type="match status" value="1"/>
</dbReference>
<dbReference type="PROSITE" id="PS00893">
    <property type="entry name" value="NUDIX_BOX"/>
    <property type="match status" value="1"/>
</dbReference>
<keyword evidence="7" id="KW-1185">Reference proteome</keyword>
<sequence>MARVDHYRDPAAPPANSIVVAATAFVLDEHGRVLMIRRTDNNLYAIPGGGQDIGETISQTVIREVREETGIEVEVAGVIGIYSDPEHVIAFTDGEVRQEFSICFRAHPTGGNLRTSSESKEVHWIEPVKLDELNIHPSIRLRITHGLEQRADPFFA</sequence>
<protein>
    <submittedName>
        <fullName evidence="6">ADP-ribose pyrophosphatase YjhB (NUDIX family)</fullName>
    </submittedName>
</protein>
<organism evidence="6 7">
    <name type="scientific">Tamaricihabitans halophyticus</name>
    <dbReference type="NCBI Taxonomy" id="1262583"/>
    <lineage>
        <taxon>Bacteria</taxon>
        <taxon>Bacillati</taxon>
        <taxon>Actinomycetota</taxon>
        <taxon>Actinomycetes</taxon>
        <taxon>Pseudonocardiales</taxon>
        <taxon>Pseudonocardiaceae</taxon>
        <taxon>Tamaricihabitans</taxon>
    </lineage>
</organism>
<dbReference type="Gene3D" id="3.90.79.10">
    <property type="entry name" value="Nucleoside Triphosphate Pyrophosphohydrolase"/>
    <property type="match status" value="1"/>
</dbReference>
<evidence type="ECO:0000313" key="6">
    <source>
        <dbReference type="EMBL" id="TCP41616.1"/>
    </source>
</evidence>
<dbReference type="PRINTS" id="PR00502">
    <property type="entry name" value="NUDIXFAMILY"/>
</dbReference>
<dbReference type="RefSeq" id="WP_132880981.1">
    <property type="nucleotide sequence ID" value="NZ_SLXQ01000025.1"/>
</dbReference>
<proteinExistence type="inferred from homology"/>
<reference evidence="6 7" key="1">
    <citation type="submission" date="2019-03" db="EMBL/GenBank/DDBJ databases">
        <title>Genomic Encyclopedia of Type Strains, Phase IV (KMG-IV): sequencing the most valuable type-strain genomes for metagenomic binning, comparative biology and taxonomic classification.</title>
        <authorList>
            <person name="Goeker M."/>
        </authorList>
    </citation>
    <scope>NUCLEOTIDE SEQUENCE [LARGE SCALE GENOMIC DNA]</scope>
    <source>
        <strain evidence="6 7">DSM 45765</strain>
    </source>
</reference>
<dbReference type="InterPro" id="IPR015797">
    <property type="entry name" value="NUDIX_hydrolase-like_dom_sf"/>
</dbReference>
<feature type="domain" description="Nudix hydrolase" evidence="5">
    <location>
        <begin position="17"/>
        <end position="147"/>
    </location>
</feature>
<dbReference type="PANTHER" id="PTHR43046:SF16">
    <property type="entry name" value="ADP-RIBOSE PYROPHOSPHATASE YJHB-RELATED"/>
    <property type="match status" value="1"/>
</dbReference>
<accession>A0A4V2SR48</accession>
<dbReference type="InterPro" id="IPR000086">
    <property type="entry name" value="NUDIX_hydrolase_dom"/>
</dbReference>
<comment type="caution">
    <text evidence="6">The sequence shown here is derived from an EMBL/GenBank/DDBJ whole genome shotgun (WGS) entry which is preliminary data.</text>
</comment>
<dbReference type="OrthoDB" id="9814308at2"/>
<name>A0A4V2SR48_9PSEU</name>
<dbReference type="AlphaFoldDB" id="A0A4V2SR48"/>
<dbReference type="GO" id="GO:0016787">
    <property type="term" value="F:hydrolase activity"/>
    <property type="evidence" value="ECO:0007669"/>
    <property type="project" value="UniProtKB-KW"/>
</dbReference>